<comment type="catalytic activity">
    <reaction evidence="6">
        <text>2-deoxy-alpha-D-ribose 1-phosphate = 2-deoxy-D-ribose 5-phosphate</text>
        <dbReference type="Rhea" id="RHEA:27658"/>
        <dbReference type="ChEBI" id="CHEBI:57259"/>
        <dbReference type="ChEBI" id="CHEBI:62877"/>
        <dbReference type="EC" id="5.4.2.7"/>
    </reaction>
</comment>
<dbReference type="Pfam" id="PF01676">
    <property type="entry name" value="Metalloenzyme"/>
    <property type="match status" value="1"/>
</dbReference>
<keyword evidence="4 6" id="KW-0464">Manganese</keyword>
<dbReference type="GO" id="GO:0006015">
    <property type="term" value="P:5-phosphoribose 1-diphosphate biosynthetic process"/>
    <property type="evidence" value="ECO:0007669"/>
    <property type="project" value="UniProtKB-UniPathway"/>
</dbReference>
<feature type="binding site" evidence="6">
    <location>
        <position position="327"/>
    </location>
    <ligand>
        <name>Mn(2+)</name>
        <dbReference type="ChEBI" id="CHEBI:29035"/>
        <label>1</label>
    </ligand>
</feature>
<dbReference type="EC" id="5.4.2.7" evidence="6 7"/>
<evidence type="ECO:0000256" key="3">
    <source>
        <dbReference type="ARBA" id="ARBA00022723"/>
    </source>
</evidence>
<dbReference type="GO" id="GO:0043094">
    <property type="term" value="P:metabolic compound salvage"/>
    <property type="evidence" value="ECO:0007669"/>
    <property type="project" value="UniProtKB-UniRule"/>
</dbReference>
<dbReference type="HAMAP" id="MF_00740">
    <property type="entry name" value="Phosphopentomut"/>
    <property type="match status" value="1"/>
</dbReference>
<name>A0A1T4KLG1_9LACT</name>
<feature type="binding site" evidence="6">
    <location>
        <position position="285"/>
    </location>
    <ligand>
        <name>Mn(2+)</name>
        <dbReference type="ChEBI" id="CHEBI:29035"/>
        <label>2</label>
    </ligand>
</feature>
<dbReference type="Gene3D" id="3.30.70.1250">
    <property type="entry name" value="Phosphopentomutase"/>
    <property type="match status" value="1"/>
</dbReference>
<dbReference type="GO" id="GO:0030145">
    <property type="term" value="F:manganese ion binding"/>
    <property type="evidence" value="ECO:0007669"/>
    <property type="project" value="UniProtKB-UniRule"/>
</dbReference>
<evidence type="ECO:0000256" key="2">
    <source>
        <dbReference type="ARBA" id="ARBA00022490"/>
    </source>
</evidence>
<dbReference type="GO" id="GO:0009117">
    <property type="term" value="P:nucleotide metabolic process"/>
    <property type="evidence" value="ECO:0007669"/>
    <property type="project" value="UniProtKB-UniRule"/>
</dbReference>
<keyword evidence="10" id="KW-1185">Reference proteome</keyword>
<dbReference type="InterPro" id="IPR024052">
    <property type="entry name" value="Phosphopentomutase_DeoB_cap_sf"/>
</dbReference>
<comment type="subcellular location">
    <subcellularLocation>
        <location evidence="6">Cytoplasm</location>
    </subcellularLocation>
</comment>
<dbReference type="SUPFAM" id="SSF143856">
    <property type="entry name" value="DeoB insert domain-like"/>
    <property type="match status" value="1"/>
</dbReference>
<dbReference type="STRING" id="1121925.SAMN02746011_00760"/>
<comment type="catalytic activity">
    <reaction evidence="6">
        <text>alpha-D-ribose 1-phosphate = D-ribose 5-phosphate</text>
        <dbReference type="Rhea" id="RHEA:18793"/>
        <dbReference type="ChEBI" id="CHEBI:57720"/>
        <dbReference type="ChEBI" id="CHEBI:78346"/>
        <dbReference type="EC" id="5.4.2.7"/>
    </reaction>
</comment>
<dbReference type="InterPro" id="IPR017850">
    <property type="entry name" value="Alkaline_phosphatase_core_sf"/>
</dbReference>
<organism evidence="9 10">
    <name type="scientific">Globicatella sulfidifaciens DSM 15739</name>
    <dbReference type="NCBI Taxonomy" id="1121925"/>
    <lineage>
        <taxon>Bacteria</taxon>
        <taxon>Bacillati</taxon>
        <taxon>Bacillota</taxon>
        <taxon>Bacilli</taxon>
        <taxon>Lactobacillales</taxon>
        <taxon>Aerococcaceae</taxon>
        <taxon>Globicatella</taxon>
    </lineage>
</organism>
<dbReference type="Proteomes" id="UP000189941">
    <property type="component" value="Unassembled WGS sequence"/>
</dbReference>
<feature type="binding site" evidence="6">
    <location>
        <position position="326"/>
    </location>
    <ligand>
        <name>Mn(2+)</name>
        <dbReference type="ChEBI" id="CHEBI:29035"/>
        <label>1</label>
    </ligand>
</feature>
<evidence type="ECO:0000259" key="8">
    <source>
        <dbReference type="Pfam" id="PF01676"/>
    </source>
</evidence>
<dbReference type="NCBIfam" id="TIGR01696">
    <property type="entry name" value="deoB"/>
    <property type="match status" value="1"/>
</dbReference>
<sequence length="390" mass="43471">MTKFNRIHLIVMDSVGIGEAPDAKDFGDVGAHTLGNIAKNAGLSLPHLTELGLVNIEPLQGMTPVEQTKGYWTKLEEISAGKDTMTGHWEIMGLHIKTPFRVFPDGFPQELLDKIEAFSGRKIVCNLPYSGTEVLEDYGKHQMETGDLIVYTSADSVLQIAAHEEVIPLEELYRICEYAREITLEDPYMLGRIIARPYVGEPGNFVRTANRHDYALSPFSDTTLDFLKNAGKSVISVGKIADIFNEKGITESNRTQNNMDGVDTLLRVMDQDFTGLSFTNLVDFDAVYGHRRNPEGYGQALEEFDARLPEIYEKMQEDDLLIITADHGNDPTFTGTDHTREYVPILVYSPSLKEPKELQATHFADIAATISDNFEVESTGLGQSFLSQLI</sequence>
<evidence type="ECO:0000313" key="10">
    <source>
        <dbReference type="Proteomes" id="UP000189941"/>
    </source>
</evidence>
<dbReference type="CDD" id="cd16009">
    <property type="entry name" value="PPM"/>
    <property type="match status" value="1"/>
</dbReference>
<keyword evidence="3 6" id="KW-0479">Metal-binding</keyword>
<dbReference type="GO" id="GO:0006018">
    <property type="term" value="P:2-deoxyribose 1-phosphate catabolic process"/>
    <property type="evidence" value="ECO:0007669"/>
    <property type="project" value="UniProtKB-UniRule"/>
</dbReference>
<dbReference type="GO" id="GO:0000287">
    <property type="term" value="F:magnesium ion binding"/>
    <property type="evidence" value="ECO:0007669"/>
    <property type="project" value="UniProtKB-UniRule"/>
</dbReference>
<feature type="binding site" evidence="6">
    <location>
        <position position="13"/>
    </location>
    <ligand>
        <name>Mn(2+)</name>
        <dbReference type="ChEBI" id="CHEBI:29035"/>
        <label>1</label>
    </ligand>
</feature>
<proteinExistence type="inferred from homology"/>
<dbReference type="Gene3D" id="3.40.720.10">
    <property type="entry name" value="Alkaline Phosphatase, subunit A"/>
    <property type="match status" value="1"/>
</dbReference>
<gene>
    <name evidence="6" type="primary">deoB</name>
    <name evidence="9" type="ORF">SAMN02746011_00760</name>
</gene>
<evidence type="ECO:0000313" key="9">
    <source>
        <dbReference type="EMBL" id="SJZ43207.1"/>
    </source>
</evidence>
<dbReference type="NCBIfam" id="NF003766">
    <property type="entry name" value="PRK05362.1"/>
    <property type="match status" value="1"/>
</dbReference>
<keyword evidence="5 6" id="KW-0413">Isomerase</keyword>
<dbReference type="PANTHER" id="PTHR21110:SF0">
    <property type="entry name" value="PHOSPHOPENTOMUTASE"/>
    <property type="match status" value="1"/>
</dbReference>
<dbReference type="AlphaFoldDB" id="A0A1T4KLG1"/>
<evidence type="ECO:0000256" key="7">
    <source>
        <dbReference type="NCBIfam" id="TIGR01696"/>
    </source>
</evidence>
<evidence type="ECO:0000256" key="5">
    <source>
        <dbReference type="ARBA" id="ARBA00023235"/>
    </source>
</evidence>
<dbReference type="EMBL" id="FUWO01000005">
    <property type="protein sequence ID" value="SJZ43207.1"/>
    <property type="molecule type" value="Genomic_DNA"/>
</dbReference>
<accession>A0A1T4KLG1</accession>
<dbReference type="GO" id="GO:0005829">
    <property type="term" value="C:cytosol"/>
    <property type="evidence" value="ECO:0007669"/>
    <property type="project" value="TreeGrafter"/>
</dbReference>
<dbReference type="SUPFAM" id="SSF53649">
    <property type="entry name" value="Alkaline phosphatase-like"/>
    <property type="match status" value="1"/>
</dbReference>
<protein>
    <recommendedName>
        <fullName evidence="6 7">Phosphopentomutase</fullName>
        <ecNumber evidence="6 7">5.4.2.7</ecNumber>
    </recommendedName>
    <alternativeName>
        <fullName evidence="6">Phosphodeoxyribomutase</fullName>
    </alternativeName>
</protein>
<comment type="cofactor">
    <cofactor evidence="6">
        <name>Mn(2+)</name>
        <dbReference type="ChEBI" id="CHEBI:29035"/>
    </cofactor>
    <text evidence="6">Binds 2 manganese ions.</text>
</comment>
<feature type="domain" description="Metalloenzyme" evidence="8">
    <location>
        <begin position="6"/>
        <end position="377"/>
    </location>
</feature>
<dbReference type="UniPathway" id="UPA00087">
    <property type="reaction ID" value="UER00173"/>
</dbReference>
<dbReference type="OrthoDB" id="9769930at2"/>
<feature type="binding site" evidence="6">
    <location>
        <position position="290"/>
    </location>
    <ligand>
        <name>Mn(2+)</name>
        <dbReference type="ChEBI" id="CHEBI:29035"/>
        <label>2</label>
    </ligand>
</feature>
<dbReference type="RefSeq" id="WP_078755559.1">
    <property type="nucleotide sequence ID" value="NZ_FUWO01000005.1"/>
</dbReference>
<evidence type="ECO:0000256" key="6">
    <source>
        <dbReference type="HAMAP-Rule" id="MF_00740"/>
    </source>
</evidence>
<dbReference type="GO" id="GO:0008973">
    <property type="term" value="F:phosphopentomutase activity"/>
    <property type="evidence" value="ECO:0007669"/>
    <property type="project" value="UniProtKB-UniRule"/>
</dbReference>
<evidence type="ECO:0000256" key="1">
    <source>
        <dbReference type="ARBA" id="ARBA00010373"/>
    </source>
</evidence>
<dbReference type="InterPro" id="IPR006124">
    <property type="entry name" value="Metalloenzyme"/>
</dbReference>
<dbReference type="FunFam" id="3.30.70.1250:FF:000001">
    <property type="entry name" value="Phosphopentomutase"/>
    <property type="match status" value="1"/>
</dbReference>
<comment type="function">
    <text evidence="6">Isomerase that catalyzes the conversion of deoxy-ribose 1-phosphate (dRib-1-P) and ribose 1-phosphate (Rib-1-P) to deoxy-ribose 5-phosphate (dRib-5-P) and ribose 5-phosphate (Rib-5-P), respectively.</text>
</comment>
<keyword evidence="2 6" id="KW-0963">Cytoplasm</keyword>
<evidence type="ECO:0000256" key="4">
    <source>
        <dbReference type="ARBA" id="ARBA00023211"/>
    </source>
</evidence>
<dbReference type="InterPro" id="IPR010045">
    <property type="entry name" value="DeoB"/>
</dbReference>
<comment type="similarity">
    <text evidence="1 6">Belongs to the phosphopentomutase family.</text>
</comment>
<dbReference type="PANTHER" id="PTHR21110">
    <property type="entry name" value="PHOSPHOPENTOMUTASE"/>
    <property type="match status" value="1"/>
</dbReference>
<feature type="binding site" evidence="6">
    <location>
        <position position="338"/>
    </location>
    <ligand>
        <name>Mn(2+)</name>
        <dbReference type="ChEBI" id="CHEBI:29035"/>
        <label>2</label>
    </ligand>
</feature>
<comment type="pathway">
    <text evidence="6">Carbohydrate degradation; 2-deoxy-D-ribose 1-phosphate degradation; D-glyceraldehyde 3-phosphate and acetaldehyde from 2-deoxy-alpha-D-ribose 1-phosphate: step 1/2.</text>
</comment>
<dbReference type="PIRSF" id="PIRSF001491">
    <property type="entry name" value="Ppentomutase"/>
    <property type="match status" value="1"/>
</dbReference>
<reference evidence="10" key="1">
    <citation type="submission" date="2017-02" db="EMBL/GenBank/DDBJ databases">
        <authorList>
            <person name="Varghese N."/>
            <person name="Submissions S."/>
        </authorList>
    </citation>
    <scope>NUCLEOTIDE SEQUENCE [LARGE SCALE GENOMIC DNA]</scope>
    <source>
        <strain evidence="10">DSM 15739</strain>
    </source>
</reference>